<feature type="binding site" evidence="9">
    <location>
        <position position="234"/>
    </location>
    <ligand>
        <name>Zn(2+)</name>
        <dbReference type="ChEBI" id="CHEBI:29105"/>
        <note>catalytic</note>
    </ligand>
</feature>
<protein>
    <recommendedName>
        <fullName evidence="9">GTP cyclohydrolase-2</fullName>
        <ecNumber evidence="9">3.5.4.25</ecNumber>
    </recommendedName>
    <alternativeName>
        <fullName evidence="9">GTP cyclohydrolase II</fullName>
    </alternativeName>
</protein>
<evidence type="ECO:0000256" key="4">
    <source>
        <dbReference type="ARBA" id="ARBA00022741"/>
    </source>
</evidence>
<proteinExistence type="inferred from homology"/>
<feature type="binding site" evidence="9">
    <location>
        <position position="236"/>
    </location>
    <ligand>
        <name>Zn(2+)</name>
        <dbReference type="ChEBI" id="CHEBI:29105"/>
        <note>catalytic</note>
    </ligand>
</feature>
<feature type="active site" description="Proton acceptor" evidence="9">
    <location>
        <position position="295"/>
    </location>
</feature>
<feature type="binding site" evidence="9">
    <location>
        <begin position="261"/>
        <end position="263"/>
    </location>
    <ligand>
        <name>GTP</name>
        <dbReference type="ChEBI" id="CHEBI:37565"/>
    </ligand>
</feature>
<comment type="caution">
    <text evidence="11">The sequence shown here is derived from an EMBL/GenBank/DDBJ whole genome shotgun (WGS) entry which is preliminary data.</text>
</comment>
<dbReference type="InterPro" id="IPR036144">
    <property type="entry name" value="RibA-like_sf"/>
</dbReference>
<name>A0ABW4S6X0_9RHOB</name>
<feature type="binding site" evidence="9">
    <location>
        <begin position="218"/>
        <end position="222"/>
    </location>
    <ligand>
        <name>GTP</name>
        <dbReference type="ChEBI" id="CHEBI:37565"/>
    </ligand>
</feature>
<dbReference type="EC" id="3.5.4.25" evidence="9"/>
<evidence type="ECO:0000313" key="11">
    <source>
        <dbReference type="EMBL" id="MFD1913266.1"/>
    </source>
</evidence>
<dbReference type="Proteomes" id="UP001597353">
    <property type="component" value="Unassembled WGS sequence"/>
</dbReference>
<reference evidence="12" key="1">
    <citation type="journal article" date="2019" name="Int. J. Syst. Evol. Microbiol.">
        <title>The Global Catalogue of Microorganisms (GCM) 10K type strain sequencing project: providing services to taxonomists for standard genome sequencing and annotation.</title>
        <authorList>
            <consortium name="The Broad Institute Genomics Platform"/>
            <consortium name="The Broad Institute Genome Sequencing Center for Infectious Disease"/>
            <person name="Wu L."/>
            <person name="Ma J."/>
        </authorList>
    </citation>
    <scope>NUCLEOTIDE SEQUENCE [LARGE SCALE GENOMIC DNA]</scope>
    <source>
        <strain evidence="12">CGMCC 4.7242</strain>
    </source>
</reference>
<keyword evidence="6 9" id="KW-0862">Zinc</keyword>
<evidence type="ECO:0000259" key="10">
    <source>
        <dbReference type="Pfam" id="PF00925"/>
    </source>
</evidence>
<evidence type="ECO:0000256" key="5">
    <source>
        <dbReference type="ARBA" id="ARBA00022801"/>
    </source>
</evidence>
<comment type="catalytic activity">
    <reaction evidence="8 9">
        <text>GTP + 4 H2O = 2,5-diamino-6-hydroxy-4-(5-phosphoribosylamino)-pyrimidine + formate + 2 phosphate + 3 H(+)</text>
        <dbReference type="Rhea" id="RHEA:23704"/>
        <dbReference type="ChEBI" id="CHEBI:15377"/>
        <dbReference type="ChEBI" id="CHEBI:15378"/>
        <dbReference type="ChEBI" id="CHEBI:15740"/>
        <dbReference type="ChEBI" id="CHEBI:37565"/>
        <dbReference type="ChEBI" id="CHEBI:43474"/>
        <dbReference type="ChEBI" id="CHEBI:58614"/>
        <dbReference type="EC" id="3.5.4.25"/>
    </reaction>
</comment>
<gene>
    <name evidence="9 11" type="primary">ribA</name>
    <name evidence="11" type="ORF">ACFSGJ_13695</name>
</gene>
<dbReference type="PANTHER" id="PTHR21327">
    <property type="entry name" value="GTP CYCLOHYDROLASE II-RELATED"/>
    <property type="match status" value="1"/>
</dbReference>
<feature type="binding site" evidence="9">
    <location>
        <position position="283"/>
    </location>
    <ligand>
        <name>GTP</name>
        <dbReference type="ChEBI" id="CHEBI:37565"/>
    </ligand>
</feature>
<dbReference type="HAMAP" id="MF_00179">
    <property type="entry name" value="RibA"/>
    <property type="match status" value="1"/>
</dbReference>
<feature type="binding site" evidence="9">
    <location>
        <position position="223"/>
    </location>
    <ligand>
        <name>Zn(2+)</name>
        <dbReference type="ChEBI" id="CHEBI:29105"/>
        <note>catalytic</note>
    </ligand>
</feature>
<feature type="active site" description="Nucleophile" evidence="9">
    <location>
        <position position="297"/>
    </location>
</feature>
<comment type="similarity">
    <text evidence="9">Belongs to the GTP cyclohydrolase II family.</text>
</comment>
<accession>A0ABW4S6X0</accession>
<feature type="binding site" evidence="9">
    <location>
        <position position="323"/>
    </location>
    <ligand>
        <name>GTP</name>
        <dbReference type="ChEBI" id="CHEBI:37565"/>
    </ligand>
</feature>
<keyword evidence="3 9" id="KW-0479">Metal-binding</keyword>
<keyword evidence="12" id="KW-1185">Reference proteome</keyword>
<dbReference type="InterPro" id="IPR032677">
    <property type="entry name" value="GTP_cyclohydro_II"/>
</dbReference>
<feature type="binding site" evidence="9">
    <location>
        <position position="239"/>
    </location>
    <ligand>
        <name>GTP</name>
        <dbReference type="ChEBI" id="CHEBI:37565"/>
    </ligand>
</feature>
<comment type="pathway">
    <text evidence="1 9">Cofactor biosynthesis; riboflavin biosynthesis; 5-amino-6-(D-ribitylamino)uracil from GTP: step 1/4.</text>
</comment>
<comment type="cofactor">
    <cofactor evidence="9">
        <name>Zn(2+)</name>
        <dbReference type="ChEBI" id="CHEBI:29105"/>
    </cofactor>
    <text evidence="9">Binds 1 zinc ion per subunit.</text>
</comment>
<keyword evidence="4 9" id="KW-0547">Nucleotide-binding</keyword>
<feature type="binding site" evidence="9">
    <location>
        <position position="318"/>
    </location>
    <ligand>
        <name>GTP</name>
        <dbReference type="ChEBI" id="CHEBI:37565"/>
    </ligand>
</feature>
<keyword evidence="2 9" id="KW-0686">Riboflavin biosynthesis</keyword>
<dbReference type="SUPFAM" id="SSF142695">
    <property type="entry name" value="RibA-like"/>
    <property type="match status" value="1"/>
</dbReference>
<keyword evidence="5 9" id="KW-0378">Hydrolase</keyword>
<dbReference type="Pfam" id="PF00925">
    <property type="entry name" value="GTP_cyclohydro2"/>
    <property type="match status" value="1"/>
</dbReference>
<evidence type="ECO:0000256" key="2">
    <source>
        <dbReference type="ARBA" id="ARBA00022619"/>
    </source>
</evidence>
<dbReference type="PANTHER" id="PTHR21327:SF18">
    <property type="entry name" value="3,4-DIHYDROXY-2-BUTANONE 4-PHOSPHATE SYNTHASE"/>
    <property type="match status" value="1"/>
</dbReference>
<evidence type="ECO:0000256" key="9">
    <source>
        <dbReference type="HAMAP-Rule" id="MF_00179"/>
    </source>
</evidence>
<dbReference type="EMBL" id="JBHUGH010000010">
    <property type="protein sequence ID" value="MFD1913266.1"/>
    <property type="molecule type" value="Genomic_DNA"/>
</dbReference>
<organism evidence="11 12">
    <name type="scientific">Halodurantibacterium flavum</name>
    <dbReference type="NCBI Taxonomy" id="1382802"/>
    <lineage>
        <taxon>Bacteria</taxon>
        <taxon>Pseudomonadati</taxon>
        <taxon>Pseudomonadota</taxon>
        <taxon>Alphaproteobacteria</taxon>
        <taxon>Rhodobacterales</taxon>
        <taxon>Paracoccaceae</taxon>
        <taxon>Halodurantibacterium</taxon>
    </lineage>
</organism>
<evidence type="ECO:0000256" key="1">
    <source>
        <dbReference type="ARBA" id="ARBA00004853"/>
    </source>
</evidence>
<evidence type="ECO:0000256" key="8">
    <source>
        <dbReference type="ARBA" id="ARBA00049295"/>
    </source>
</evidence>
<keyword evidence="7 9" id="KW-0342">GTP-binding</keyword>
<evidence type="ECO:0000256" key="6">
    <source>
        <dbReference type="ARBA" id="ARBA00022833"/>
    </source>
</evidence>
<dbReference type="CDD" id="cd00641">
    <property type="entry name" value="GTP_cyclohydro2"/>
    <property type="match status" value="1"/>
</dbReference>
<evidence type="ECO:0000313" key="12">
    <source>
        <dbReference type="Proteomes" id="UP001597353"/>
    </source>
</evidence>
<comment type="function">
    <text evidence="9">Catalyzes the conversion of GTP to 2,5-diamino-6-ribosylamino-4(3H)-pyrimidinone 5'-phosphate (DARP), formate and pyrophosphate.</text>
</comment>
<dbReference type="Gene3D" id="3.40.50.10990">
    <property type="entry name" value="GTP cyclohydrolase II"/>
    <property type="match status" value="1"/>
</dbReference>
<evidence type="ECO:0000256" key="7">
    <source>
        <dbReference type="ARBA" id="ARBA00023134"/>
    </source>
</evidence>
<dbReference type="RefSeq" id="WP_390262854.1">
    <property type="nucleotide sequence ID" value="NZ_JBHUGH010000010.1"/>
</dbReference>
<dbReference type="GO" id="GO:0003935">
    <property type="term" value="F:GTP cyclohydrolase II activity"/>
    <property type="evidence" value="ECO:0007669"/>
    <property type="project" value="UniProtKB-EC"/>
</dbReference>
<dbReference type="InterPro" id="IPR000926">
    <property type="entry name" value="RibA"/>
</dbReference>
<dbReference type="NCBIfam" id="NF001591">
    <property type="entry name" value="PRK00393.1"/>
    <property type="match status" value="1"/>
</dbReference>
<sequence>MTLHLSPAEQLNRARADLRMGVPVVLTGEGQSALAIAAEALSRERLAQLRVMGGRATLAITSHRAATLKARAYDGDVARILIPQDASLGWIRDVADPANDLARPLLGPFSSLRGDSAALDRAAIRLVKSAQLLPAAVMLRVAQGLSMATENGLTLLRLQDLADQEAEAHRLTPVVSARLPMAASEAGRVHIFRPDDGGVEHYAIEIGQPPRDQPVLARLHSACFTGDVLGSLKCDCGPQLRAALAQMGALGAGVLLYLNQEGRGIGLANKMRAYSLQDQGFDTVEANHRLGFEDDERDFRIGAGILRRMGFGKVRLLTNNPAKMRMLTANGLEVTERVPLRVGETAHNAQYLATKAAKSGHLL</sequence>
<evidence type="ECO:0000256" key="3">
    <source>
        <dbReference type="ARBA" id="ARBA00022723"/>
    </source>
</evidence>
<dbReference type="NCBIfam" id="TIGR00505">
    <property type="entry name" value="ribA"/>
    <property type="match status" value="1"/>
</dbReference>
<feature type="domain" description="GTP cyclohydrolase II" evidence="10">
    <location>
        <begin position="175"/>
        <end position="339"/>
    </location>
</feature>